<name>A0A2Z5A892_9PSED</name>
<accession>A0A2Z5A892</accession>
<proteinExistence type="predicted"/>
<sequence>MGRVPADPGWQMRRELLSRGYTTRWGKLPRTG</sequence>
<feature type="domain" description="DUF4113" evidence="1">
    <location>
        <begin position="7"/>
        <end position="30"/>
    </location>
</feature>
<dbReference type="Pfam" id="PF13438">
    <property type="entry name" value="DUF4113"/>
    <property type="match status" value="1"/>
</dbReference>
<reference evidence="2 3" key="1">
    <citation type="submission" date="2017-06" db="EMBL/GenBank/DDBJ databases">
        <title>Evolution towards high GC content and high-temperature stress adaptation in endophytic Pseudomonas oryzihabitans impacted its plant-growth promoting traits.</title>
        <authorList>
            <person name="Nascimento F.X."/>
        </authorList>
    </citation>
    <scope>NUCLEOTIDE SEQUENCE [LARGE SCALE GENOMIC DNA]</scope>
    <source>
        <strain evidence="2 3">MS8</strain>
    </source>
</reference>
<dbReference type="InterPro" id="IPR025188">
    <property type="entry name" value="DUF4113"/>
</dbReference>
<protein>
    <recommendedName>
        <fullName evidence="1">DUF4113 domain-containing protein</fullName>
    </recommendedName>
</protein>
<evidence type="ECO:0000313" key="3">
    <source>
        <dbReference type="Proteomes" id="UP000250579"/>
    </source>
</evidence>
<organism evidence="2 3">
    <name type="scientific">Pseudomonas oryzihabitans</name>
    <dbReference type="NCBI Taxonomy" id="47885"/>
    <lineage>
        <taxon>Bacteria</taxon>
        <taxon>Pseudomonadati</taxon>
        <taxon>Pseudomonadota</taxon>
        <taxon>Gammaproteobacteria</taxon>
        <taxon>Pseudomonadales</taxon>
        <taxon>Pseudomonadaceae</taxon>
        <taxon>Pseudomonas</taxon>
    </lineage>
</organism>
<gene>
    <name evidence="2" type="ORF">CE139_14905</name>
</gene>
<dbReference type="EMBL" id="CP022198">
    <property type="protein sequence ID" value="AXA67048.1"/>
    <property type="molecule type" value="Genomic_DNA"/>
</dbReference>
<evidence type="ECO:0000259" key="1">
    <source>
        <dbReference type="Pfam" id="PF13438"/>
    </source>
</evidence>
<dbReference type="Proteomes" id="UP000250579">
    <property type="component" value="Chromosome"/>
</dbReference>
<dbReference type="STRING" id="47885.APT59_11130"/>
<dbReference type="AlphaFoldDB" id="A0A2Z5A892"/>
<evidence type="ECO:0000313" key="2">
    <source>
        <dbReference type="EMBL" id="AXA67048.1"/>
    </source>
</evidence>